<comment type="subcellular location">
    <subcellularLocation>
        <location evidence="1">Cell inner membrane</location>
        <topology evidence="1">Multi-pass membrane protein</topology>
    </subcellularLocation>
</comment>
<keyword evidence="3" id="KW-0997">Cell inner membrane</keyword>
<dbReference type="Proteomes" id="UP001165427">
    <property type="component" value="Unassembled WGS sequence"/>
</dbReference>
<dbReference type="Pfam" id="PF06808">
    <property type="entry name" value="DctM"/>
    <property type="match status" value="1"/>
</dbReference>
<evidence type="ECO:0000256" key="6">
    <source>
        <dbReference type="ARBA" id="ARBA00023136"/>
    </source>
</evidence>
<dbReference type="RefSeq" id="WP_246902365.1">
    <property type="nucleotide sequence ID" value="NZ_JALJRB010000001.1"/>
</dbReference>
<dbReference type="PIRSF" id="PIRSF006066">
    <property type="entry name" value="HI0050"/>
    <property type="match status" value="1"/>
</dbReference>
<evidence type="ECO:0000256" key="1">
    <source>
        <dbReference type="ARBA" id="ARBA00004429"/>
    </source>
</evidence>
<name>A0AA41UHN6_9BACT</name>
<feature type="transmembrane region" description="Helical" evidence="8">
    <location>
        <begin position="395"/>
        <end position="421"/>
    </location>
</feature>
<feature type="transmembrane region" description="Helical" evidence="8">
    <location>
        <begin position="176"/>
        <end position="198"/>
    </location>
</feature>
<feature type="transmembrane region" description="Helical" evidence="8">
    <location>
        <begin position="354"/>
        <end position="383"/>
    </location>
</feature>
<dbReference type="NCBIfam" id="TIGR00786">
    <property type="entry name" value="dctM"/>
    <property type="match status" value="1"/>
</dbReference>
<feature type="transmembrane region" description="Helical" evidence="8">
    <location>
        <begin position="280"/>
        <end position="299"/>
    </location>
</feature>
<protein>
    <submittedName>
        <fullName evidence="10">TRAP transporter large permease</fullName>
    </submittedName>
</protein>
<feature type="transmembrane region" description="Helical" evidence="8">
    <location>
        <begin position="140"/>
        <end position="164"/>
    </location>
</feature>
<keyword evidence="4 8" id="KW-0812">Transmembrane</keyword>
<evidence type="ECO:0000256" key="4">
    <source>
        <dbReference type="ARBA" id="ARBA00022692"/>
    </source>
</evidence>
<dbReference type="AlphaFoldDB" id="A0AA41UHN6"/>
<feature type="transmembrane region" description="Helical" evidence="8">
    <location>
        <begin position="103"/>
        <end position="128"/>
    </location>
</feature>
<evidence type="ECO:0000259" key="9">
    <source>
        <dbReference type="Pfam" id="PF06808"/>
    </source>
</evidence>
<comment type="caution">
    <text evidence="10">The sequence shown here is derived from an EMBL/GenBank/DDBJ whole genome shotgun (WGS) entry which is preliminary data.</text>
</comment>
<dbReference type="InterPro" id="IPR004681">
    <property type="entry name" value="TRAP_DctM"/>
</dbReference>
<feature type="transmembrane region" description="Helical" evidence="8">
    <location>
        <begin position="311"/>
        <end position="334"/>
    </location>
</feature>
<feature type="transmembrane region" description="Helical" evidence="8">
    <location>
        <begin position="436"/>
        <end position="460"/>
    </location>
</feature>
<evidence type="ECO:0000256" key="7">
    <source>
        <dbReference type="SAM" id="MobiDB-lite"/>
    </source>
</evidence>
<keyword evidence="11" id="KW-1185">Reference proteome</keyword>
<evidence type="ECO:0000256" key="8">
    <source>
        <dbReference type="SAM" id="Phobius"/>
    </source>
</evidence>
<proteinExistence type="predicted"/>
<dbReference type="PANTHER" id="PTHR33362">
    <property type="entry name" value="SIALIC ACID TRAP TRANSPORTER PERMEASE PROTEIN SIAT-RELATED"/>
    <property type="match status" value="1"/>
</dbReference>
<dbReference type="InterPro" id="IPR010656">
    <property type="entry name" value="DctM"/>
</dbReference>
<feature type="region of interest" description="Disordered" evidence="7">
    <location>
        <begin position="208"/>
        <end position="227"/>
    </location>
</feature>
<sequence length="464" mass="49370">MMTLYVIGFIVAFLLVLASGFPVGFGLGFLGLGLMVFYTGFDQALTMGIERAYTALDSSVLVAVPLFIFTAQLIAETGMGKRLFDAARTFLGRFRSGLGTATIASSGIFAAMTGSSFVSASTMGLIAIPELRKAKFSDTLISSAITAGGSLGMVIPPSIVMIVYGYLTDESIGKLFMAGMIPGVLLIVLYSAALALCFRLERRGRPAPPVTLPGQDGEEQAPAAAANGGAVNSPFGQLKEAAEFVPMTKFKAFKEAFWGLLAPIIILGGIYLGVFTAPEAAGIAAIYCMLIGFFIYRTLTIRKFWNALMSSAMISAMVAVIIIGGAIIGMVVVYGRIPQQILALIVAKDLSPLLLLLLINLFLFFLGMFLEVLALVYLAIPLLYPVVLHMGWDNIWFAVILLINANLALITPPMGGVLYIVSQIGAIPINKVIKGALLPVIIMVVLLIVIIFVPSIATWLPGMM</sequence>
<keyword evidence="5 8" id="KW-1133">Transmembrane helix</keyword>
<evidence type="ECO:0000256" key="3">
    <source>
        <dbReference type="ARBA" id="ARBA00022519"/>
    </source>
</evidence>
<feature type="transmembrane region" description="Helical" evidence="8">
    <location>
        <begin position="256"/>
        <end position="274"/>
    </location>
</feature>
<feature type="domain" description="TRAP C4-dicarboxylate transport system permease DctM subunit" evidence="9">
    <location>
        <begin position="10"/>
        <end position="456"/>
    </location>
</feature>
<dbReference type="GO" id="GO:0022857">
    <property type="term" value="F:transmembrane transporter activity"/>
    <property type="evidence" value="ECO:0007669"/>
    <property type="project" value="TreeGrafter"/>
</dbReference>
<evidence type="ECO:0000313" key="10">
    <source>
        <dbReference type="EMBL" id="MCJ8499214.1"/>
    </source>
</evidence>
<keyword evidence="2" id="KW-1003">Cell membrane</keyword>
<feature type="transmembrane region" description="Helical" evidence="8">
    <location>
        <begin position="52"/>
        <end position="75"/>
    </location>
</feature>
<reference evidence="10" key="1">
    <citation type="submission" date="2022-04" db="EMBL/GenBank/DDBJ databases">
        <title>Desulfatitalea alkaliphila sp. nov., a novel anaerobic sulfate-reducing bacterium isolated from terrestrial mud volcano, Taman Peninsula, Russia.</title>
        <authorList>
            <person name="Khomyakova M.A."/>
            <person name="Merkel A.Y."/>
            <person name="Slobodkin A.I."/>
        </authorList>
    </citation>
    <scope>NUCLEOTIDE SEQUENCE</scope>
    <source>
        <strain evidence="10">M08but</strain>
    </source>
</reference>
<dbReference type="PANTHER" id="PTHR33362:SF5">
    <property type="entry name" value="C4-DICARBOXYLATE TRAP TRANSPORTER LARGE PERMEASE PROTEIN DCTM"/>
    <property type="match status" value="1"/>
</dbReference>
<keyword evidence="6 8" id="KW-0472">Membrane</keyword>
<gene>
    <name evidence="10" type="ORF">MRX98_01395</name>
</gene>
<evidence type="ECO:0000313" key="11">
    <source>
        <dbReference type="Proteomes" id="UP001165427"/>
    </source>
</evidence>
<evidence type="ECO:0000256" key="5">
    <source>
        <dbReference type="ARBA" id="ARBA00022989"/>
    </source>
</evidence>
<organism evidence="10 11">
    <name type="scientific">Desulfatitalea alkaliphila</name>
    <dbReference type="NCBI Taxonomy" id="2929485"/>
    <lineage>
        <taxon>Bacteria</taxon>
        <taxon>Pseudomonadati</taxon>
        <taxon>Thermodesulfobacteriota</taxon>
        <taxon>Desulfobacteria</taxon>
        <taxon>Desulfobacterales</taxon>
        <taxon>Desulfosarcinaceae</taxon>
        <taxon>Desulfatitalea</taxon>
    </lineage>
</organism>
<dbReference type="GO" id="GO:0005886">
    <property type="term" value="C:plasma membrane"/>
    <property type="evidence" value="ECO:0007669"/>
    <property type="project" value="UniProtKB-SubCell"/>
</dbReference>
<accession>A0AA41UHN6</accession>
<dbReference type="EMBL" id="JALJRB010000001">
    <property type="protein sequence ID" value="MCJ8499214.1"/>
    <property type="molecule type" value="Genomic_DNA"/>
</dbReference>
<evidence type="ECO:0000256" key="2">
    <source>
        <dbReference type="ARBA" id="ARBA00022475"/>
    </source>
</evidence>